<evidence type="ECO:0000313" key="2">
    <source>
        <dbReference type="EMBL" id="KAF5817843.1"/>
    </source>
</evidence>
<reference evidence="2" key="1">
    <citation type="journal article" date="2017" name="Nature">
        <title>The sunflower genome provides insights into oil metabolism, flowering and Asterid evolution.</title>
        <authorList>
            <person name="Badouin H."/>
            <person name="Gouzy J."/>
            <person name="Grassa C.J."/>
            <person name="Murat F."/>
            <person name="Staton S.E."/>
            <person name="Cottret L."/>
            <person name="Lelandais-Briere C."/>
            <person name="Owens G.L."/>
            <person name="Carrere S."/>
            <person name="Mayjonade B."/>
            <person name="Legrand L."/>
            <person name="Gill N."/>
            <person name="Kane N.C."/>
            <person name="Bowers J.E."/>
            <person name="Hubner S."/>
            <person name="Bellec A."/>
            <person name="Berard A."/>
            <person name="Berges H."/>
            <person name="Blanchet N."/>
            <person name="Boniface M.C."/>
            <person name="Brunel D."/>
            <person name="Catrice O."/>
            <person name="Chaidir N."/>
            <person name="Claudel C."/>
            <person name="Donnadieu C."/>
            <person name="Faraut T."/>
            <person name="Fievet G."/>
            <person name="Helmstetter N."/>
            <person name="King M."/>
            <person name="Knapp S.J."/>
            <person name="Lai Z."/>
            <person name="Le Paslier M.C."/>
            <person name="Lippi Y."/>
            <person name="Lorenzon L."/>
            <person name="Mandel J.R."/>
            <person name="Marage G."/>
            <person name="Marchand G."/>
            <person name="Marquand E."/>
            <person name="Bret-Mestries E."/>
            <person name="Morien E."/>
            <person name="Nambeesan S."/>
            <person name="Nguyen T."/>
            <person name="Pegot-Espagnet P."/>
            <person name="Pouilly N."/>
            <person name="Raftis F."/>
            <person name="Sallet E."/>
            <person name="Schiex T."/>
            <person name="Thomas J."/>
            <person name="Vandecasteele C."/>
            <person name="Vares D."/>
            <person name="Vear F."/>
            <person name="Vautrin S."/>
            <person name="Crespi M."/>
            <person name="Mangin B."/>
            <person name="Burke J.M."/>
            <person name="Salse J."/>
            <person name="Munos S."/>
            <person name="Vincourt P."/>
            <person name="Rieseberg L.H."/>
            <person name="Langlade N.B."/>
        </authorList>
    </citation>
    <scope>NUCLEOTIDE SEQUENCE</scope>
    <source>
        <tissue evidence="2">Leaves</tissue>
    </source>
</reference>
<comment type="caution">
    <text evidence="2">The sequence shown here is derived from an EMBL/GenBank/DDBJ whole genome shotgun (WGS) entry which is preliminary data.</text>
</comment>
<sequence length="59" mass="7163">MRLQVSSNNLSHSKFKFIIIKRNLQNKFQNAEEKREKRRPLFHLFKNPKPNLKRKTTLA</sequence>
<protein>
    <submittedName>
        <fullName evidence="2">Uncharacterized protein</fullName>
    </submittedName>
</protein>
<feature type="region of interest" description="Disordered" evidence="1">
    <location>
        <begin position="30"/>
        <end position="59"/>
    </location>
</feature>
<evidence type="ECO:0000256" key="1">
    <source>
        <dbReference type="SAM" id="MobiDB-lite"/>
    </source>
</evidence>
<gene>
    <name evidence="2" type="ORF">HanXRQr2_Chr02g0057731</name>
</gene>
<reference evidence="2" key="2">
    <citation type="submission" date="2020-06" db="EMBL/GenBank/DDBJ databases">
        <title>Helianthus annuus Genome sequencing and assembly Release 2.</title>
        <authorList>
            <person name="Gouzy J."/>
            <person name="Langlade N."/>
            <person name="Munos S."/>
        </authorList>
    </citation>
    <scope>NUCLEOTIDE SEQUENCE</scope>
    <source>
        <tissue evidence="2">Leaves</tissue>
    </source>
</reference>
<evidence type="ECO:0000313" key="3">
    <source>
        <dbReference type="Proteomes" id="UP000215914"/>
    </source>
</evidence>
<name>A0A9K3JLV0_HELAN</name>
<keyword evidence="3" id="KW-1185">Reference proteome</keyword>
<dbReference type="AlphaFoldDB" id="A0A9K3JLV0"/>
<dbReference type="EMBL" id="MNCJ02000317">
    <property type="protein sequence ID" value="KAF5817843.1"/>
    <property type="molecule type" value="Genomic_DNA"/>
</dbReference>
<dbReference type="Proteomes" id="UP000215914">
    <property type="component" value="Unassembled WGS sequence"/>
</dbReference>
<proteinExistence type="predicted"/>
<accession>A0A9K3JLV0</accession>
<organism evidence="2 3">
    <name type="scientific">Helianthus annuus</name>
    <name type="common">Common sunflower</name>
    <dbReference type="NCBI Taxonomy" id="4232"/>
    <lineage>
        <taxon>Eukaryota</taxon>
        <taxon>Viridiplantae</taxon>
        <taxon>Streptophyta</taxon>
        <taxon>Embryophyta</taxon>
        <taxon>Tracheophyta</taxon>
        <taxon>Spermatophyta</taxon>
        <taxon>Magnoliopsida</taxon>
        <taxon>eudicotyledons</taxon>
        <taxon>Gunneridae</taxon>
        <taxon>Pentapetalae</taxon>
        <taxon>asterids</taxon>
        <taxon>campanulids</taxon>
        <taxon>Asterales</taxon>
        <taxon>Asteraceae</taxon>
        <taxon>Asteroideae</taxon>
        <taxon>Heliantheae alliance</taxon>
        <taxon>Heliantheae</taxon>
        <taxon>Helianthus</taxon>
    </lineage>
</organism>
<dbReference type="Gramene" id="mRNA:HanXRQr2_Chr02g0057731">
    <property type="protein sequence ID" value="CDS:HanXRQr2_Chr02g0057731.1"/>
    <property type="gene ID" value="HanXRQr2_Chr02g0057731"/>
</dbReference>